<feature type="compositionally biased region" description="Low complexity" evidence="1">
    <location>
        <begin position="706"/>
        <end position="716"/>
    </location>
</feature>
<organism evidence="3 4">
    <name type="scientific">Folsomia candida</name>
    <name type="common">Springtail</name>
    <dbReference type="NCBI Taxonomy" id="158441"/>
    <lineage>
        <taxon>Eukaryota</taxon>
        <taxon>Metazoa</taxon>
        <taxon>Ecdysozoa</taxon>
        <taxon>Arthropoda</taxon>
        <taxon>Hexapoda</taxon>
        <taxon>Collembola</taxon>
        <taxon>Entomobryomorpha</taxon>
        <taxon>Isotomoidea</taxon>
        <taxon>Isotomidae</taxon>
        <taxon>Proisotominae</taxon>
        <taxon>Folsomia</taxon>
    </lineage>
</organism>
<feature type="compositionally biased region" description="Low complexity" evidence="1">
    <location>
        <begin position="199"/>
        <end position="213"/>
    </location>
</feature>
<feature type="compositionally biased region" description="Low complexity" evidence="1">
    <location>
        <begin position="296"/>
        <end position="307"/>
    </location>
</feature>
<dbReference type="InterPro" id="IPR025741">
    <property type="entry name" value="FAM110_C"/>
</dbReference>
<evidence type="ECO:0000313" key="4">
    <source>
        <dbReference type="Proteomes" id="UP000198287"/>
    </source>
</evidence>
<evidence type="ECO:0000256" key="1">
    <source>
        <dbReference type="SAM" id="MobiDB-lite"/>
    </source>
</evidence>
<dbReference type="Proteomes" id="UP000198287">
    <property type="component" value="Unassembled WGS sequence"/>
</dbReference>
<comment type="caution">
    <text evidence="3">The sequence shown here is derived from an EMBL/GenBank/DDBJ whole genome shotgun (WGS) entry which is preliminary data.</text>
</comment>
<feature type="compositionally biased region" description="Polar residues" evidence="1">
    <location>
        <begin position="524"/>
        <end position="538"/>
    </location>
</feature>
<feature type="compositionally biased region" description="Acidic residues" evidence="1">
    <location>
        <begin position="539"/>
        <end position="564"/>
    </location>
</feature>
<dbReference type="OrthoDB" id="10028183at2759"/>
<feature type="region of interest" description="Disordered" evidence="1">
    <location>
        <begin position="115"/>
        <end position="151"/>
    </location>
</feature>
<feature type="compositionally biased region" description="Polar residues" evidence="1">
    <location>
        <begin position="357"/>
        <end position="370"/>
    </location>
</feature>
<feature type="compositionally biased region" description="Low complexity" evidence="1">
    <location>
        <begin position="646"/>
        <end position="660"/>
    </location>
</feature>
<feature type="compositionally biased region" description="Low complexity" evidence="1">
    <location>
        <begin position="906"/>
        <end position="917"/>
    </location>
</feature>
<evidence type="ECO:0000313" key="3">
    <source>
        <dbReference type="EMBL" id="OXA65057.1"/>
    </source>
</evidence>
<dbReference type="EMBL" id="LNIX01000001">
    <property type="protein sequence ID" value="OXA65057.1"/>
    <property type="molecule type" value="Genomic_DNA"/>
</dbReference>
<proteinExistence type="predicted"/>
<feature type="region of interest" description="Disordered" evidence="1">
    <location>
        <begin position="457"/>
        <end position="660"/>
    </location>
</feature>
<feature type="region of interest" description="Disordered" evidence="1">
    <location>
        <begin position="695"/>
        <end position="721"/>
    </location>
</feature>
<dbReference type="AlphaFoldDB" id="A0A226F6D5"/>
<reference evidence="3 4" key="1">
    <citation type="submission" date="2015-12" db="EMBL/GenBank/DDBJ databases">
        <title>The genome of Folsomia candida.</title>
        <authorList>
            <person name="Faddeeva A."/>
            <person name="Derks M.F."/>
            <person name="Anvar Y."/>
            <person name="Smit S."/>
            <person name="Van Straalen N."/>
            <person name="Roelofs D."/>
        </authorList>
    </citation>
    <scope>NUCLEOTIDE SEQUENCE [LARGE SCALE GENOMIC DNA]</scope>
    <source>
        <strain evidence="3 4">VU population</strain>
        <tissue evidence="3">Whole body</tissue>
    </source>
</reference>
<feature type="region of interest" description="Disordered" evidence="1">
    <location>
        <begin position="779"/>
        <end position="801"/>
    </location>
</feature>
<dbReference type="Pfam" id="PF14160">
    <property type="entry name" value="FAM110_C"/>
    <property type="match status" value="1"/>
</dbReference>
<feature type="compositionally biased region" description="Low complexity" evidence="1">
    <location>
        <begin position="511"/>
        <end position="523"/>
    </location>
</feature>
<protein>
    <recommendedName>
        <fullName evidence="2">Centrosome-associated FAM110 C-terminal domain-containing protein</fullName>
    </recommendedName>
</protein>
<dbReference type="OMA" id="HHEEPEN"/>
<feature type="domain" description="Centrosome-associated FAM110 C-terminal" evidence="2">
    <location>
        <begin position="859"/>
        <end position="991"/>
    </location>
</feature>
<feature type="region of interest" description="Disordered" evidence="1">
    <location>
        <begin position="266"/>
        <end position="313"/>
    </location>
</feature>
<feature type="compositionally biased region" description="Low complexity" evidence="1">
    <location>
        <begin position="951"/>
        <end position="960"/>
    </location>
</feature>
<feature type="compositionally biased region" description="Low complexity" evidence="1">
    <location>
        <begin position="129"/>
        <end position="139"/>
    </location>
</feature>
<feature type="region of interest" description="Disordered" evidence="1">
    <location>
        <begin position="880"/>
        <end position="960"/>
    </location>
</feature>
<feature type="region of interest" description="Disordered" evidence="1">
    <location>
        <begin position="391"/>
        <end position="418"/>
    </location>
</feature>
<feature type="compositionally biased region" description="Basic residues" evidence="1">
    <location>
        <begin position="784"/>
        <end position="796"/>
    </location>
</feature>
<gene>
    <name evidence="3" type="ORF">Fcan01_02949</name>
</gene>
<accession>A0A226F6D5</accession>
<keyword evidence="4" id="KW-1185">Reference proteome</keyword>
<sequence>MHDQRSDLCRRKSAVELLQETKAFYVKSESVLDNKQEFKNAEHLHVTTSPQSPTFNMSLGHSYRDRGGPPSAPPTMSNFPYTMFTYTCGTCPPYPHEHLDHLHLMHSNYLNSIKREKHHHQSHHKSSKHSSNSNTNHYSQPPKIVDGTKSNNFGENWGEYVEKKTKHFSSSSGKRNSAAPQPAPPPGIAQPIPRKELASNHSSGSGSGKSHSSAPKIAPAGMVVPTLVSNGEMCPPTTTGTMTFTSFSQSGSLYSSLEKHVTANLPIVNLKPNQGKVRKDDHGESDSPPPLPPKSPRTSSKPSRPSDFPQRLNQILPPPVAVLEQITNHIILPPPPPRKNRHKSGENTGTVIRRSQARNSSSSTTDATVQPMTLPSPILPPTPPDVVMESPMSDSGPIISPPPAFSTPVTPMLDRQGSCVSDRSVKTFGASTTTPPISAQLAKVPLSAAVSMSGVSSISSRSQSHGDDVSMNNSPLDRSRSRLSSSSPMSHQDMENNSASHPVSVSRRPSESASNSVFNSNVSIAQNTSRSNSNTASPSEEENNGDESEEGGISGDDVDGDDDDSSRAADDNVQHYLSVSSNTKQLSRNNSRKSATSADGVTSTTSPYTSLGVREKSPSRGQSKISSTLSSGEMGKKSGDRMSSISFSKGAGESSKSGKLSKSITSLCRATTSQQSELQNPEGNHYMEVGQSLSMSHASKPARNASPPVRRPSLSRSKSDIGRYMKASRSATLTPGFTLVHVDLGPPPPVPLHSSVSTSDFPSATTAHASLGKSSLYHQAPQPKHQHHHSHQHHQSHYQQLSHPTYAHAYHTLQPSSHYSQGHNISHHHNSLLSTYQQPHIYARPSSSTYENLVLQGGKAELDRFFDQLGLDNKIDSLSPFSPQLHTHHAKGKEGDATKGDDDESPVFFSSVSSVDSCARRSGSGDSEDSPVQPGGKPCQNSKTVSGAPPNNNQAYGNNNHNATTLVVHHGEPSIVERNARVIKWLYSIRHKTN</sequence>
<feature type="region of interest" description="Disordered" evidence="1">
    <location>
        <begin position="330"/>
        <end position="377"/>
    </location>
</feature>
<feature type="region of interest" description="Disordered" evidence="1">
    <location>
        <begin position="164"/>
        <end position="217"/>
    </location>
</feature>
<evidence type="ECO:0000259" key="2">
    <source>
        <dbReference type="Pfam" id="PF14160"/>
    </source>
</evidence>
<feature type="compositionally biased region" description="Polar residues" evidence="1">
    <location>
        <begin position="575"/>
        <end position="609"/>
    </location>
</feature>
<feature type="compositionally biased region" description="Polar residues" evidence="1">
    <location>
        <begin position="619"/>
        <end position="631"/>
    </location>
</feature>
<name>A0A226F6D5_FOLCA</name>
<feature type="compositionally biased region" description="Basic residues" evidence="1">
    <location>
        <begin position="115"/>
        <end position="128"/>
    </location>
</feature>